<reference evidence="3 4" key="1">
    <citation type="submission" date="2023-01" db="EMBL/GenBank/DDBJ databases">
        <authorList>
            <person name="Whitehead M."/>
        </authorList>
    </citation>
    <scope>NUCLEOTIDE SEQUENCE [LARGE SCALE GENOMIC DNA]</scope>
</reference>
<name>A0AAV0XV24_9HEMI</name>
<dbReference type="Proteomes" id="UP001160148">
    <property type="component" value="Unassembled WGS sequence"/>
</dbReference>
<dbReference type="InterPro" id="IPR043502">
    <property type="entry name" value="DNA/RNA_pol_sf"/>
</dbReference>
<feature type="region of interest" description="Disordered" evidence="1">
    <location>
        <begin position="289"/>
        <end position="308"/>
    </location>
</feature>
<gene>
    <name evidence="3" type="ORF">MEUPH1_LOCUS26331</name>
</gene>
<comment type="caution">
    <text evidence="3">The sequence shown here is derived from an EMBL/GenBank/DDBJ whole genome shotgun (WGS) entry which is preliminary data.</text>
</comment>
<dbReference type="InterPro" id="IPR036691">
    <property type="entry name" value="Endo/exonu/phosph_ase_sf"/>
</dbReference>
<evidence type="ECO:0000259" key="2">
    <source>
        <dbReference type="PROSITE" id="PS50878"/>
    </source>
</evidence>
<dbReference type="AlphaFoldDB" id="A0AAV0XV24"/>
<proteinExistence type="predicted"/>
<dbReference type="CDD" id="cd01650">
    <property type="entry name" value="RT_nLTR_like"/>
    <property type="match status" value="1"/>
</dbReference>
<organism evidence="3 4">
    <name type="scientific">Macrosiphum euphorbiae</name>
    <name type="common">potato aphid</name>
    <dbReference type="NCBI Taxonomy" id="13131"/>
    <lineage>
        <taxon>Eukaryota</taxon>
        <taxon>Metazoa</taxon>
        <taxon>Ecdysozoa</taxon>
        <taxon>Arthropoda</taxon>
        <taxon>Hexapoda</taxon>
        <taxon>Insecta</taxon>
        <taxon>Pterygota</taxon>
        <taxon>Neoptera</taxon>
        <taxon>Paraneoptera</taxon>
        <taxon>Hemiptera</taxon>
        <taxon>Sternorrhyncha</taxon>
        <taxon>Aphidomorpha</taxon>
        <taxon>Aphidoidea</taxon>
        <taxon>Aphididae</taxon>
        <taxon>Macrosiphini</taxon>
        <taxon>Macrosiphum</taxon>
    </lineage>
</organism>
<accession>A0AAV0XV24</accession>
<dbReference type="PROSITE" id="PS50878">
    <property type="entry name" value="RT_POL"/>
    <property type="match status" value="1"/>
</dbReference>
<dbReference type="InterPro" id="IPR005135">
    <property type="entry name" value="Endo/exonuclease/phosphatase"/>
</dbReference>
<dbReference type="SUPFAM" id="SSF56672">
    <property type="entry name" value="DNA/RNA polymerases"/>
    <property type="match status" value="1"/>
</dbReference>
<keyword evidence="4" id="KW-1185">Reference proteome</keyword>
<dbReference type="EMBL" id="CARXXK010001032">
    <property type="protein sequence ID" value="CAI6372469.1"/>
    <property type="molecule type" value="Genomic_DNA"/>
</dbReference>
<protein>
    <recommendedName>
        <fullName evidence="2">Reverse transcriptase domain-containing protein</fullName>
    </recommendedName>
</protein>
<dbReference type="Pfam" id="PF00078">
    <property type="entry name" value="RVT_1"/>
    <property type="match status" value="1"/>
</dbReference>
<dbReference type="GO" id="GO:0003824">
    <property type="term" value="F:catalytic activity"/>
    <property type="evidence" value="ECO:0007669"/>
    <property type="project" value="InterPro"/>
</dbReference>
<evidence type="ECO:0000313" key="3">
    <source>
        <dbReference type="EMBL" id="CAI6372469.1"/>
    </source>
</evidence>
<dbReference type="Pfam" id="PF14529">
    <property type="entry name" value="Exo_endo_phos_2"/>
    <property type="match status" value="1"/>
</dbReference>
<dbReference type="SUPFAM" id="SSF56219">
    <property type="entry name" value="DNase I-like"/>
    <property type="match status" value="1"/>
</dbReference>
<evidence type="ECO:0000256" key="1">
    <source>
        <dbReference type="SAM" id="MobiDB-lite"/>
    </source>
</evidence>
<feature type="compositionally biased region" description="Basic and acidic residues" evidence="1">
    <location>
        <begin position="299"/>
        <end position="308"/>
    </location>
</feature>
<dbReference type="GO" id="GO:0071897">
    <property type="term" value="P:DNA biosynthetic process"/>
    <property type="evidence" value="ECO:0007669"/>
    <property type="project" value="UniProtKB-ARBA"/>
</dbReference>
<dbReference type="InterPro" id="IPR000477">
    <property type="entry name" value="RT_dom"/>
</dbReference>
<feature type="domain" description="Reverse transcriptase" evidence="2">
    <location>
        <begin position="355"/>
        <end position="621"/>
    </location>
</feature>
<sequence>MLETLKKLKQKCGHRTIIGGDINAFSTRWGSKKTNNKGKLVEEFIDNEQLVLINKNGQPYTFSGPTGENNIDVTLTTQDLSAKVKNWSVLDGIITSDHRLIYYEIGEGTTFSKLIIKKRYVTKKADWEKFNRELVMQTQLIYNQDSDLESRTESIMQAITRASDKAISKQKQKRKVVPPWWTNELESKKKIMRAAYRKIEGDEEGKQQRRAVYNRERNQYVKTLRTEKKLSWRKFASEINDNTWGKCFRWIKKGSANREAPSVLKRQDGEYTKTLEETLKYLLDTLIPTEDTGSEQEEPPYREQSDYSMTNKEEVKNSIWRMSTKKAPGEDGINAMILRKAWPIMGDLITNLFNDLLRNAYFPKIWRNADIVTILKGKDKKREDPKSFRPVSLLPVLGKSLEHLVCTRLHEETETNIANGQHGFKKGRSTLTAISEVIEWVNLREETYVMGVFLDISGAFDNVRWEPLIQDMTNLGASRATIKITESYLRNRTAKIKLDNTTVTKTLTKGCPQGSGFGPSLWNITVNQILATEREEHTHRVAYADDIVALIAGNTRKELVSRTEAHIEDLCIWANRYGLSFSMTKTMGMVLKGTLAPGFYLKFGDGRIKTVEKLKYLGVEIDQELKYKTQAMNIVEKSTVEFSRLRGIMGAEWGLSFETALILYRAIYIPRVTYAACIWMQDWNKTTREKMIRSQRTPLLAVSGAYNTTSTDALQVITGLLPLDLQIMWEGTKQEYRRGKITLEAQEELKDNIIQIWQDRWSISRKGEWTRRIIPNIRTRLDTPLYLNHYITQYLSGHGDFAAKLSKLGLKDTPNCACGQGTDDPEHSIFHCNRWMLQREHPVEAVLSEGENWPCQPDVLIKTRRIYDAFVSFAKTTLIEKSDVN</sequence>
<dbReference type="PANTHER" id="PTHR19446">
    <property type="entry name" value="REVERSE TRANSCRIPTASES"/>
    <property type="match status" value="1"/>
</dbReference>
<dbReference type="Gene3D" id="3.60.10.10">
    <property type="entry name" value="Endonuclease/exonuclease/phosphatase"/>
    <property type="match status" value="1"/>
</dbReference>
<evidence type="ECO:0000313" key="4">
    <source>
        <dbReference type="Proteomes" id="UP001160148"/>
    </source>
</evidence>